<feature type="compositionally biased region" description="Low complexity" evidence="6">
    <location>
        <begin position="417"/>
        <end position="429"/>
    </location>
</feature>
<proteinExistence type="inferred from homology"/>
<comment type="caution">
    <text evidence="8">The sequence shown here is derived from an EMBL/GenBank/DDBJ whole genome shotgun (WGS) entry which is preliminary data.</text>
</comment>
<accession>A0AAW0EM84</accession>
<feature type="transmembrane region" description="Helical" evidence="7">
    <location>
        <begin position="188"/>
        <end position="209"/>
    </location>
</feature>
<evidence type="ECO:0000313" key="8">
    <source>
        <dbReference type="EMBL" id="KAK7195233.1"/>
    </source>
</evidence>
<reference evidence="8 9" key="1">
    <citation type="journal article" date="2021" name="MBio">
        <title>A New Model Trypanosomatid, Novymonas esmeraldas: Genomic Perception of Its 'Candidatus Pandoraea novymonadis' Endosymbiont.</title>
        <authorList>
            <person name="Zakharova A."/>
            <person name="Saura A."/>
            <person name="Butenko A."/>
            <person name="Podesvova L."/>
            <person name="Warmusova S."/>
            <person name="Kostygov A.Y."/>
            <person name="Nenarokova A."/>
            <person name="Lukes J."/>
            <person name="Opperdoes F.R."/>
            <person name="Yurchenko V."/>
        </authorList>
    </citation>
    <scope>NUCLEOTIDE SEQUENCE [LARGE SCALE GENOMIC DNA]</scope>
    <source>
        <strain evidence="8 9">E262AT.01</strain>
    </source>
</reference>
<dbReference type="InterPro" id="IPR000791">
    <property type="entry name" value="Gpr1/Fun34/SatP-like"/>
</dbReference>
<feature type="transmembrane region" description="Helical" evidence="7">
    <location>
        <begin position="157"/>
        <end position="176"/>
    </location>
</feature>
<keyword evidence="5 7" id="KW-0472">Membrane</keyword>
<feature type="transmembrane region" description="Helical" evidence="7">
    <location>
        <begin position="216"/>
        <end position="235"/>
    </location>
</feature>
<feature type="transmembrane region" description="Helical" evidence="7">
    <location>
        <begin position="255"/>
        <end position="272"/>
    </location>
</feature>
<evidence type="ECO:0000256" key="7">
    <source>
        <dbReference type="SAM" id="Phobius"/>
    </source>
</evidence>
<evidence type="ECO:0000256" key="6">
    <source>
        <dbReference type="SAM" id="MobiDB-lite"/>
    </source>
</evidence>
<dbReference type="InterPro" id="IPR047623">
    <property type="entry name" value="SatP"/>
</dbReference>
<evidence type="ECO:0000256" key="4">
    <source>
        <dbReference type="ARBA" id="ARBA00022989"/>
    </source>
</evidence>
<organism evidence="8 9">
    <name type="scientific">Novymonas esmeraldas</name>
    <dbReference type="NCBI Taxonomy" id="1808958"/>
    <lineage>
        <taxon>Eukaryota</taxon>
        <taxon>Discoba</taxon>
        <taxon>Euglenozoa</taxon>
        <taxon>Kinetoplastea</taxon>
        <taxon>Metakinetoplastina</taxon>
        <taxon>Trypanosomatida</taxon>
        <taxon>Trypanosomatidae</taxon>
        <taxon>Novymonas</taxon>
    </lineage>
</organism>
<evidence type="ECO:0000256" key="2">
    <source>
        <dbReference type="ARBA" id="ARBA00005587"/>
    </source>
</evidence>
<dbReference type="Proteomes" id="UP001430356">
    <property type="component" value="Unassembled WGS sequence"/>
</dbReference>
<feature type="transmembrane region" description="Helical" evidence="7">
    <location>
        <begin position="279"/>
        <end position="298"/>
    </location>
</feature>
<dbReference type="GO" id="GO:0015360">
    <property type="term" value="F:acetate:proton symporter activity"/>
    <property type="evidence" value="ECO:0007669"/>
    <property type="project" value="TreeGrafter"/>
</dbReference>
<evidence type="ECO:0000256" key="1">
    <source>
        <dbReference type="ARBA" id="ARBA00004141"/>
    </source>
</evidence>
<comment type="subcellular location">
    <subcellularLocation>
        <location evidence="1">Membrane</location>
        <topology evidence="1">Multi-pass membrane protein</topology>
    </subcellularLocation>
</comment>
<protein>
    <submittedName>
        <fullName evidence="8">GPR1/FUN34/yaaH family</fullName>
    </submittedName>
</protein>
<evidence type="ECO:0000313" key="9">
    <source>
        <dbReference type="Proteomes" id="UP001430356"/>
    </source>
</evidence>
<dbReference type="AlphaFoldDB" id="A0AAW0EM84"/>
<keyword evidence="3 7" id="KW-0812">Transmembrane</keyword>
<keyword evidence="4 7" id="KW-1133">Transmembrane helix</keyword>
<dbReference type="PANTHER" id="PTHR30178">
    <property type="entry name" value="INNER MEMBRANE PROTEIN YAAH"/>
    <property type="match status" value="1"/>
</dbReference>
<feature type="transmembrane region" description="Helical" evidence="7">
    <location>
        <begin position="310"/>
        <end position="328"/>
    </location>
</feature>
<evidence type="ECO:0000256" key="3">
    <source>
        <dbReference type="ARBA" id="ARBA00022692"/>
    </source>
</evidence>
<gene>
    <name evidence="8" type="ORF">NESM_000448500</name>
</gene>
<dbReference type="NCBIfam" id="NF038013">
    <property type="entry name" value="AceTr_1"/>
    <property type="match status" value="1"/>
</dbReference>
<dbReference type="PANTHER" id="PTHR30178:SF3">
    <property type="entry name" value="SUCCINATE-ACETATE_PROTON SYMPORTER SATP"/>
    <property type="match status" value="1"/>
</dbReference>
<dbReference type="EMBL" id="JAECZO010000050">
    <property type="protein sequence ID" value="KAK7195233.1"/>
    <property type="molecule type" value="Genomic_DNA"/>
</dbReference>
<evidence type="ECO:0000256" key="5">
    <source>
        <dbReference type="ARBA" id="ARBA00023136"/>
    </source>
</evidence>
<keyword evidence="9" id="KW-1185">Reference proteome</keyword>
<dbReference type="Pfam" id="PF01184">
    <property type="entry name" value="Gpr1_Fun34_YaaH"/>
    <property type="match status" value="1"/>
</dbReference>
<feature type="region of interest" description="Disordered" evidence="6">
    <location>
        <begin position="404"/>
        <end position="429"/>
    </location>
</feature>
<dbReference type="GO" id="GO:0005886">
    <property type="term" value="C:plasma membrane"/>
    <property type="evidence" value="ECO:0007669"/>
    <property type="project" value="TreeGrafter"/>
</dbReference>
<sequence>MSARSHSPVRVVEQPVTNFSLFSAGSNYGDGVHVEENHEPVDGGDGSRTAQTLPPPAMTHRAAAAAAAAVIERTLLRGLSGDDVLEEFLRKYPRPTPGSGVGVGPIASTTLGVDHHGRQQRDDYHKKRRALLRQRRHVLRELQEWEYQQLIVPPRRANSAAVGLYTCGLTFILFGLHYTGHFALDTVLAANAICFGGGLQFIAGLLSWVQGQTYAAISFIGFGAFFLALACAWMLPSASATRPSPVTGPSEYFMGVFYCVWAFMSAMLLLGAPALNLCLVLKALATLLSLLCLAGGLMTQDAAAVRAGGYLGIVAGAVSFYLCLAGVLNEVWDASLLPVGQSAAILDKVGRWRQQQQQQHVGDRDDGVAVGNEEEQCLVDAGNSVSVLMENGAGDAQVVADDADRVSHHSEQGGTTGAAAAVPPATSGA</sequence>
<comment type="similarity">
    <text evidence="2">Belongs to the acetate uptake transporter (AceTr) (TC 2.A.96) family.</text>
</comment>
<dbReference type="GO" id="GO:0071422">
    <property type="term" value="P:succinate transmembrane transport"/>
    <property type="evidence" value="ECO:0007669"/>
    <property type="project" value="TreeGrafter"/>
</dbReference>
<name>A0AAW0EM84_9TRYP</name>